<dbReference type="Proteomes" id="UP000054538">
    <property type="component" value="Unassembled WGS sequence"/>
</dbReference>
<sequence>MPWDTEGKITSKEMRFLKSRRASIVTDIHSLRAVIGLVESQKRWGIVNRVPETVVTSLAEEMLMMMVLVMTTCYNP</sequence>
<name>A0A0D0D7F1_9AGAM</name>
<gene>
    <name evidence="1" type="ORF">PAXRUDRAFT_834013</name>
</gene>
<dbReference type="EMBL" id="KN826228">
    <property type="protein sequence ID" value="KIK79621.1"/>
    <property type="molecule type" value="Genomic_DNA"/>
</dbReference>
<organism evidence="1 2">
    <name type="scientific">Paxillus rubicundulus Ve08.2h10</name>
    <dbReference type="NCBI Taxonomy" id="930991"/>
    <lineage>
        <taxon>Eukaryota</taxon>
        <taxon>Fungi</taxon>
        <taxon>Dikarya</taxon>
        <taxon>Basidiomycota</taxon>
        <taxon>Agaricomycotina</taxon>
        <taxon>Agaricomycetes</taxon>
        <taxon>Agaricomycetidae</taxon>
        <taxon>Boletales</taxon>
        <taxon>Paxilineae</taxon>
        <taxon>Paxillaceae</taxon>
        <taxon>Paxillus</taxon>
    </lineage>
</organism>
<dbReference type="AlphaFoldDB" id="A0A0D0D7F1"/>
<dbReference type="InParanoid" id="A0A0D0D7F1"/>
<proteinExistence type="predicted"/>
<feature type="non-terminal residue" evidence="1">
    <location>
        <position position="76"/>
    </location>
</feature>
<dbReference type="OrthoDB" id="3242924at2759"/>
<reference evidence="2" key="2">
    <citation type="submission" date="2015-01" db="EMBL/GenBank/DDBJ databases">
        <title>Evolutionary Origins and Diversification of the Mycorrhizal Mutualists.</title>
        <authorList>
            <consortium name="DOE Joint Genome Institute"/>
            <consortium name="Mycorrhizal Genomics Consortium"/>
            <person name="Kohler A."/>
            <person name="Kuo A."/>
            <person name="Nagy L.G."/>
            <person name="Floudas D."/>
            <person name="Copeland A."/>
            <person name="Barry K.W."/>
            <person name="Cichocki N."/>
            <person name="Veneault-Fourrey C."/>
            <person name="LaButti K."/>
            <person name="Lindquist E.A."/>
            <person name="Lipzen A."/>
            <person name="Lundell T."/>
            <person name="Morin E."/>
            <person name="Murat C."/>
            <person name="Riley R."/>
            <person name="Ohm R."/>
            <person name="Sun H."/>
            <person name="Tunlid A."/>
            <person name="Henrissat B."/>
            <person name="Grigoriev I.V."/>
            <person name="Hibbett D.S."/>
            <person name="Martin F."/>
        </authorList>
    </citation>
    <scope>NUCLEOTIDE SEQUENCE [LARGE SCALE GENOMIC DNA]</scope>
    <source>
        <strain evidence="2">Ve08.2h10</strain>
    </source>
</reference>
<dbReference type="HOGENOM" id="CLU_199237_0_0_1"/>
<accession>A0A0D0D7F1</accession>
<keyword evidence="2" id="KW-1185">Reference proteome</keyword>
<evidence type="ECO:0000313" key="1">
    <source>
        <dbReference type="EMBL" id="KIK79621.1"/>
    </source>
</evidence>
<reference evidence="1 2" key="1">
    <citation type="submission" date="2014-04" db="EMBL/GenBank/DDBJ databases">
        <authorList>
            <consortium name="DOE Joint Genome Institute"/>
            <person name="Kuo A."/>
            <person name="Kohler A."/>
            <person name="Jargeat P."/>
            <person name="Nagy L.G."/>
            <person name="Floudas D."/>
            <person name="Copeland A."/>
            <person name="Barry K.W."/>
            <person name="Cichocki N."/>
            <person name="Veneault-Fourrey C."/>
            <person name="LaButti K."/>
            <person name="Lindquist E.A."/>
            <person name="Lipzen A."/>
            <person name="Lundell T."/>
            <person name="Morin E."/>
            <person name="Murat C."/>
            <person name="Sun H."/>
            <person name="Tunlid A."/>
            <person name="Henrissat B."/>
            <person name="Grigoriev I.V."/>
            <person name="Hibbett D.S."/>
            <person name="Martin F."/>
            <person name="Nordberg H.P."/>
            <person name="Cantor M.N."/>
            <person name="Hua S.X."/>
        </authorList>
    </citation>
    <scope>NUCLEOTIDE SEQUENCE [LARGE SCALE GENOMIC DNA]</scope>
    <source>
        <strain evidence="1 2">Ve08.2h10</strain>
    </source>
</reference>
<protein>
    <submittedName>
        <fullName evidence="1">Uncharacterized protein</fullName>
    </submittedName>
</protein>
<evidence type="ECO:0000313" key="2">
    <source>
        <dbReference type="Proteomes" id="UP000054538"/>
    </source>
</evidence>